<organism evidence="2 3">
    <name type="scientific">Acidihalobacter yilgarnensis</name>
    <dbReference type="NCBI Taxonomy" id="2819280"/>
    <lineage>
        <taxon>Bacteria</taxon>
        <taxon>Pseudomonadati</taxon>
        <taxon>Pseudomonadota</taxon>
        <taxon>Gammaproteobacteria</taxon>
        <taxon>Chromatiales</taxon>
        <taxon>Ectothiorhodospiraceae</taxon>
        <taxon>Acidihalobacter</taxon>
    </lineage>
</organism>
<dbReference type="EMBL" id="CP017415">
    <property type="protein sequence ID" value="AOU99759.1"/>
    <property type="molecule type" value="Genomic_DNA"/>
</dbReference>
<dbReference type="RefSeq" id="WP_070080098.1">
    <property type="nucleotide sequence ID" value="NZ_CP017415.1"/>
</dbReference>
<dbReference type="AlphaFoldDB" id="A0A1D8ITE4"/>
<feature type="domain" description="DUF7379" evidence="1">
    <location>
        <begin position="23"/>
        <end position="106"/>
    </location>
</feature>
<dbReference type="Gene3D" id="3.40.50.1820">
    <property type="entry name" value="alpha/beta hydrolase"/>
    <property type="match status" value="1"/>
</dbReference>
<evidence type="ECO:0000259" key="1">
    <source>
        <dbReference type="Pfam" id="PF24096"/>
    </source>
</evidence>
<keyword evidence="3" id="KW-1185">Reference proteome</keyword>
<accession>A0A1D8ITE4</accession>
<dbReference type="Proteomes" id="UP000095401">
    <property type="component" value="Chromosome"/>
</dbReference>
<dbReference type="SUPFAM" id="SSF53474">
    <property type="entry name" value="alpha/beta-Hydrolases"/>
    <property type="match status" value="1"/>
</dbReference>
<dbReference type="InterPro" id="IPR055803">
    <property type="entry name" value="DUF7379"/>
</dbReference>
<sequence length="211" mass="22989">MREVVVTLHGLWMTGLEMHLLRTRLRRRGYVVHAFRYPSVRHSPHTNAQALRAFVDQIDAEVVHFVAHSLGGLVVQHLFDQAPLQRPGRVVFLGTPLAGSQAARRVAHWPLLGHLILGASLGGGLQGDVPAWHAGRELGMVAGTGNSLGVGRLFGGPLSKPHDGTVSLGETRASYVTHRLEVSCGHFALLFRTDVADSVGHFLREGRFSRV</sequence>
<proteinExistence type="predicted"/>
<dbReference type="PANTHER" id="PTHR37946:SF1">
    <property type="entry name" value="SLL1969 PROTEIN"/>
    <property type="match status" value="1"/>
</dbReference>
<reference evidence="3" key="1">
    <citation type="submission" date="2016-09" db="EMBL/GenBank/DDBJ databases">
        <title>Acidihalobacter prosperus F5.</title>
        <authorList>
            <person name="Khaleque H.N."/>
            <person name="Ramsay J.P."/>
            <person name="Kaksonen A.H."/>
            <person name="Boxall N.J."/>
            <person name="Watkin E.L.J."/>
        </authorList>
    </citation>
    <scope>NUCLEOTIDE SEQUENCE [LARGE SCALE GENOMIC DNA]</scope>
    <source>
        <strain evidence="3">F5</strain>
    </source>
</reference>
<protein>
    <recommendedName>
        <fullName evidence="1">DUF7379 domain-containing protein</fullName>
    </recommendedName>
</protein>
<evidence type="ECO:0000313" key="3">
    <source>
        <dbReference type="Proteomes" id="UP000095401"/>
    </source>
</evidence>
<dbReference type="InterPro" id="IPR029058">
    <property type="entry name" value="AB_hydrolase_fold"/>
</dbReference>
<dbReference type="PANTHER" id="PTHR37946">
    <property type="entry name" value="SLL1969 PROTEIN"/>
    <property type="match status" value="1"/>
</dbReference>
<dbReference type="KEGG" id="aprs:BI364_14270"/>
<dbReference type="Pfam" id="PF24096">
    <property type="entry name" value="DUF7379"/>
    <property type="match status" value="1"/>
</dbReference>
<gene>
    <name evidence="2" type="ORF">BI364_14270</name>
</gene>
<evidence type="ECO:0000313" key="2">
    <source>
        <dbReference type="EMBL" id="AOU99759.1"/>
    </source>
</evidence>
<name>A0A1D8ITE4_9GAMM</name>